<dbReference type="Gene3D" id="1.10.10.10">
    <property type="entry name" value="Winged helix-like DNA-binding domain superfamily/Winged helix DNA-binding domain"/>
    <property type="match status" value="1"/>
</dbReference>
<dbReference type="GO" id="GO:0006352">
    <property type="term" value="P:DNA-templated transcription initiation"/>
    <property type="evidence" value="ECO:0007669"/>
    <property type="project" value="InterPro"/>
</dbReference>
<evidence type="ECO:0000256" key="1">
    <source>
        <dbReference type="ARBA" id="ARBA00010641"/>
    </source>
</evidence>
<evidence type="ECO:0000256" key="2">
    <source>
        <dbReference type="ARBA" id="ARBA00023015"/>
    </source>
</evidence>
<name>S2DHR0_INDAL</name>
<dbReference type="InterPro" id="IPR039425">
    <property type="entry name" value="RNA_pol_sigma-70-like"/>
</dbReference>
<evidence type="ECO:0000256" key="3">
    <source>
        <dbReference type="ARBA" id="ARBA00023082"/>
    </source>
</evidence>
<dbReference type="EMBL" id="ALWO02000054">
    <property type="protein sequence ID" value="EOZ91576.1"/>
    <property type="molecule type" value="Genomic_DNA"/>
</dbReference>
<dbReference type="PANTHER" id="PTHR43133">
    <property type="entry name" value="RNA POLYMERASE ECF-TYPE SIGMA FACTO"/>
    <property type="match status" value="1"/>
</dbReference>
<reference evidence="5 6" key="1">
    <citation type="journal article" date="2013" name="Genome Announc.">
        <title>Draft Genome Sequence of Indibacter alkaliphilus Strain LW1T, Isolated from Lonar Lake, a Haloalkaline Lake in the Buldana District of Maharashtra, India.</title>
        <authorList>
            <person name="Singh A."/>
            <person name="Kumar Jangir P."/>
            <person name="Sharma R."/>
            <person name="Singh A."/>
            <person name="Kumar Pinnaka A."/>
            <person name="Shivaji S."/>
        </authorList>
    </citation>
    <scope>NUCLEOTIDE SEQUENCE [LARGE SCALE GENOMIC DNA]</scope>
    <source>
        <strain evidence="6">CCUG 57479 / KCTC 22604 / LW1</strain>
    </source>
</reference>
<dbReference type="PANTHER" id="PTHR43133:SF46">
    <property type="entry name" value="RNA POLYMERASE SIGMA-70 FACTOR ECF SUBFAMILY"/>
    <property type="match status" value="1"/>
</dbReference>
<gene>
    <name evidence="5" type="ORF">A33Q_4644</name>
</gene>
<dbReference type="SUPFAM" id="SSF88659">
    <property type="entry name" value="Sigma3 and sigma4 domains of RNA polymerase sigma factors"/>
    <property type="match status" value="1"/>
</dbReference>
<evidence type="ECO:0000256" key="4">
    <source>
        <dbReference type="ARBA" id="ARBA00023163"/>
    </source>
</evidence>
<dbReference type="GO" id="GO:0016987">
    <property type="term" value="F:sigma factor activity"/>
    <property type="evidence" value="ECO:0007669"/>
    <property type="project" value="UniProtKB-KW"/>
</dbReference>
<proteinExistence type="inferred from homology"/>
<dbReference type="RefSeq" id="WP_009035480.1">
    <property type="nucleotide sequence ID" value="NZ_ALWO02000054.1"/>
</dbReference>
<dbReference type="InterPro" id="IPR013325">
    <property type="entry name" value="RNA_pol_sigma_r2"/>
</dbReference>
<protein>
    <submittedName>
        <fullName evidence="5">RNA polymerase sigma-70 factor, ECF subfamily, putative</fullName>
    </submittedName>
</protein>
<dbReference type="SUPFAM" id="SSF88946">
    <property type="entry name" value="Sigma2 domain of RNA polymerase sigma factors"/>
    <property type="match status" value="1"/>
</dbReference>
<dbReference type="STRING" id="1189612.A33Q_4644"/>
<dbReference type="Proteomes" id="UP000006073">
    <property type="component" value="Unassembled WGS sequence"/>
</dbReference>
<comment type="similarity">
    <text evidence="1">Belongs to the sigma-70 factor family. ECF subfamily.</text>
</comment>
<evidence type="ECO:0000313" key="6">
    <source>
        <dbReference type="Proteomes" id="UP000006073"/>
    </source>
</evidence>
<dbReference type="eggNOG" id="COG1595">
    <property type="taxonomic scope" value="Bacteria"/>
</dbReference>
<dbReference type="InterPro" id="IPR036388">
    <property type="entry name" value="WH-like_DNA-bd_sf"/>
</dbReference>
<dbReference type="OrthoDB" id="1099849at2"/>
<dbReference type="AlphaFoldDB" id="S2DHR0"/>
<keyword evidence="4" id="KW-0804">Transcription</keyword>
<dbReference type="InterPro" id="IPR014284">
    <property type="entry name" value="RNA_pol_sigma-70_dom"/>
</dbReference>
<evidence type="ECO:0000313" key="5">
    <source>
        <dbReference type="EMBL" id="EOZ91576.1"/>
    </source>
</evidence>
<accession>S2DHR0</accession>
<organism evidence="5 6">
    <name type="scientific">Indibacter alkaliphilus (strain CCUG 57479 / KCTC 22604 / LW1)</name>
    <dbReference type="NCBI Taxonomy" id="1189612"/>
    <lineage>
        <taxon>Bacteria</taxon>
        <taxon>Pseudomonadati</taxon>
        <taxon>Bacteroidota</taxon>
        <taxon>Cytophagia</taxon>
        <taxon>Cytophagales</taxon>
        <taxon>Cyclobacteriaceae</taxon>
    </lineage>
</organism>
<dbReference type="InterPro" id="IPR013324">
    <property type="entry name" value="RNA_pol_sigma_r3/r4-like"/>
</dbReference>
<dbReference type="NCBIfam" id="TIGR02937">
    <property type="entry name" value="sigma70-ECF"/>
    <property type="match status" value="1"/>
</dbReference>
<keyword evidence="3" id="KW-0731">Sigma factor</keyword>
<keyword evidence="2" id="KW-0805">Transcription regulation</keyword>
<dbReference type="Gene3D" id="1.10.1740.10">
    <property type="match status" value="1"/>
</dbReference>
<comment type="caution">
    <text evidence="5">The sequence shown here is derived from an EMBL/GenBank/DDBJ whole genome shotgun (WGS) entry which is preliminary data.</text>
</comment>
<sequence length="181" mass="21117">MNKDSHWIQSLKSGNKKALDEIYLKYKKPFIDFSNRYQIPHEDALDIFQDSIIVLYENILKGKLSDLSSSLKTYLFAVGKYKILSYIKSKNAFSSIEISEIEILDKIDIIEIETQDLRLKHLHDTFSKLGIKCQEILKLFYYQGLGLDEIQELMGYDSKDTAKSQKSRCLKQLKELMKNYG</sequence>
<keyword evidence="6" id="KW-1185">Reference proteome</keyword>